<dbReference type="InterPro" id="IPR016187">
    <property type="entry name" value="CTDL_fold"/>
</dbReference>
<dbReference type="AlphaFoldDB" id="A0A370VC31"/>
<reference evidence="2 3" key="1">
    <citation type="submission" date="2018-06" db="EMBL/GenBank/DDBJ databases">
        <title>Recombination Drives Gene Content and Phenotype Evolution in Wild Type E. coli Strains.</title>
        <authorList>
            <person name="Field C.M."/>
            <person name="Silander O.K."/>
            <person name="Van Nimwegen E."/>
        </authorList>
    </citation>
    <scope>NUCLEOTIDE SEQUENCE [LARGE SCALE GENOMIC DNA]</scope>
    <source>
        <strain evidence="2 3">SC344</strain>
    </source>
</reference>
<dbReference type="Pfam" id="PF03781">
    <property type="entry name" value="FGE-sulfatase"/>
    <property type="match status" value="1"/>
</dbReference>
<comment type="caution">
    <text evidence="2">The sequence shown here is derived from an EMBL/GenBank/DDBJ whole genome shotgun (WGS) entry which is preliminary data.</text>
</comment>
<evidence type="ECO:0000313" key="3">
    <source>
        <dbReference type="Proteomes" id="UP000254454"/>
    </source>
</evidence>
<name>A0A370VC31_9ESCH</name>
<accession>A0A370VC31</accession>
<dbReference type="InterPro" id="IPR042095">
    <property type="entry name" value="SUMF_sf"/>
</dbReference>
<sequence length="328" mass="37022">MKKYKIWLLVPLLLSACDNSTFPKVTSTPEPGIQHNTELQNLIHQVKKNLVFVEGGDFLMGDFGAEYGPEKIQLDTEKDSKPLHKVTLSSYSISKFKTTNQEYQLYLKINGLQLKSEDNSLLQEWTDALNKLPDTPAHMNWNDAEKYCAWLGKVSGLPFALPTEAQWEYAARSRGQFVIVGTNSGTLEMKTINRGINIAGGLDREDFARKMGLAGESFVAMPVDSYPPNPLGLYDMAGNGYDWIHDWYDPDYYKYSPVVDPRGPEKPVYKRREDIDDTEEKYQKVLRGADFSGPFRGLTVARYSRSPDTNVTGDTTVRCVVNSPQPVK</sequence>
<keyword evidence="2" id="KW-0808">Transferase</keyword>
<proteinExistence type="predicted"/>
<keyword evidence="2" id="KW-0418">Kinase</keyword>
<dbReference type="EMBL" id="QONO01000020">
    <property type="protein sequence ID" value="RDR28950.1"/>
    <property type="molecule type" value="Genomic_DNA"/>
</dbReference>
<dbReference type="PANTHER" id="PTHR23150">
    <property type="entry name" value="SULFATASE MODIFYING FACTOR 1, 2"/>
    <property type="match status" value="1"/>
</dbReference>
<dbReference type="PROSITE" id="PS51257">
    <property type="entry name" value="PROKAR_LIPOPROTEIN"/>
    <property type="match status" value="1"/>
</dbReference>
<feature type="domain" description="Sulfatase-modifying factor enzyme-like" evidence="1">
    <location>
        <begin position="49"/>
        <end position="294"/>
    </location>
</feature>
<evidence type="ECO:0000313" key="2">
    <source>
        <dbReference type="EMBL" id="RDR28950.1"/>
    </source>
</evidence>
<dbReference type="PANTHER" id="PTHR23150:SF19">
    <property type="entry name" value="FORMYLGLYCINE-GENERATING ENZYME"/>
    <property type="match status" value="1"/>
</dbReference>
<dbReference type="Gene3D" id="3.90.1580.10">
    <property type="entry name" value="paralog of FGE (formylglycine-generating enzyme)"/>
    <property type="match status" value="1"/>
</dbReference>
<protein>
    <submittedName>
        <fullName evidence="2">Serine/threonine-protein kinase pkn1</fullName>
        <ecNumber evidence="2">2.7.11.1</ecNumber>
    </submittedName>
</protein>
<dbReference type="GO" id="GO:0120147">
    <property type="term" value="F:formylglycine-generating oxidase activity"/>
    <property type="evidence" value="ECO:0007669"/>
    <property type="project" value="TreeGrafter"/>
</dbReference>
<organism evidence="2 3">
    <name type="scientific">Escherichia marmotae</name>
    <dbReference type="NCBI Taxonomy" id="1499973"/>
    <lineage>
        <taxon>Bacteria</taxon>
        <taxon>Pseudomonadati</taxon>
        <taxon>Pseudomonadota</taxon>
        <taxon>Gammaproteobacteria</taxon>
        <taxon>Enterobacterales</taxon>
        <taxon>Enterobacteriaceae</taxon>
        <taxon>Escherichia</taxon>
    </lineage>
</organism>
<dbReference type="EC" id="2.7.11.1" evidence="2"/>
<dbReference type="GO" id="GO:0004674">
    <property type="term" value="F:protein serine/threonine kinase activity"/>
    <property type="evidence" value="ECO:0007669"/>
    <property type="project" value="UniProtKB-EC"/>
</dbReference>
<dbReference type="InterPro" id="IPR005532">
    <property type="entry name" value="SUMF_dom"/>
</dbReference>
<dbReference type="Proteomes" id="UP000254454">
    <property type="component" value="Unassembled WGS sequence"/>
</dbReference>
<dbReference type="SUPFAM" id="SSF56436">
    <property type="entry name" value="C-type lectin-like"/>
    <property type="match status" value="1"/>
</dbReference>
<gene>
    <name evidence="2" type="primary">pkn1_2</name>
    <name evidence="2" type="ORF">C4A13_02684</name>
</gene>
<dbReference type="InterPro" id="IPR051043">
    <property type="entry name" value="Sulfatase_Mod_Factor_Kinase"/>
</dbReference>
<dbReference type="RefSeq" id="WP_089552133.1">
    <property type="nucleotide sequence ID" value="NZ_CP093239.1"/>
</dbReference>
<evidence type="ECO:0000259" key="1">
    <source>
        <dbReference type="Pfam" id="PF03781"/>
    </source>
</evidence>